<accession>A0ABS4U3K8</accession>
<protein>
    <submittedName>
        <fullName evidence="1">Uncharacterized protein</fullName>
    </submittedName>
</protein>
<keyword evidence="2" id="KW-1185">Reference proteome</keyword>
<dbReference type="EMBL" id="JAGINW010000001">
    <property type="protein sequence ID" value="MBP2331236.1"/>
    <property type="molecule type" value="Genomic_DNA"/>
</dbReference>
<dbReference type="RefSeq" id="WP_209647853.1">
    <property type="nucleotide sequence ID" value="NZ_JAGINW010000001.1"/>
</dbReference>
<proteinExistence type="predicted"/>
<reference evidence="1 2" key="1">
    <citation type="submission" date="2021-03" db="EMBL/GenBank/DDBJ databases">
        <title>Sequencing the genomes of 1000 actinobacteria strains.</title>
        <authorList>
            <person name="Klenk H.-P."/>
        </authorList>
    </citation>
    <scope>NUCLEOTIDE SEQUENCE [LARGE SCALE GENOMIC DNA]</scope>
    <source>
        <strain evidence="1 2">DSM 46670</strain>
    </source>
</reference>
<dbReference type="Proteomes" id="UP001519332">
    <property type="component" value="Unassembled WGS sequence"/>
</dbReference>
<gene>
    <name evidence="1" type="ORF">JOF56_011621</name>
</gene>
<organism evidence="1 2">
    <name type="scientific">Kibdelosporangium banguiense</name>
    <dbReference type="NCBI Taxonomy" id="1365924"/>
    <lineage>
        <taxon>Bacteria</taxon>
        <taxon>Bacillati</taxon>
        <taxon>Actinomycetota</taxon>
        <taxon>Actinomycetes</taxon>
        <taxon>Pseudonocardiales</taxon>
        <taxon>Pseudonocardiaceae</taxon>
        <taxon>Kibdelosporangium</taxon>
    </lineage>
</organism>
<sequence>MARTEIVKQTTTRTGAALGFAAVDAAASPNGMFYRSDGTELIVVKNLDASPHTMTVDIPVTVDGQAVTDKTVTVAAGATVVAGPYGPEYRQADGSVCLNFDSATSMTVGVLNT</sequence>
<comment type="caution">
    <text evidence="1">The sequence shown here is derived from an EMBL/GenBank/DDBJ whole genome shotgun (WGS) entry which is preliminary data.</text>
</comment>
<name>A0ABS4U3K8_9PSEU</name>
<evidence type="ECO:0000313" key="1">
    <source>
        <dbReference type="EMBL" id="MBP2331236.1"/>
    </source>
</evidence>
<evidence type="ECO:0000313" key="2">
    <source>
        <dbReference type="Proteomes" id="UP001519332"/>
    </source>
</evidence>